<comment type="caution">
    <text evidence="1">The sequence shown here is derived from an EMBL/GenBank/DDBJ whole genome shotgun (WGS) entry which is preliminary data.</text>
</comment>
<dbReference type="EMBL" id="CAJPDS010000019">
    <property type="protein sequence ID" value="CAF9917044.1"/>
    <property type="molecule type" value="Genomic_DNA"/>
</dbReference>
<dbReference type="PANTHER" id="PTHR35340">
    <property type="entry name" value="PQQ ENZYME REPEAT PROTEIN-RELATED"/>
    <property type="match status" value="1"/>
</dbReference>
<dbReference type="Pfam" id="PF14269">
    <property type="entry name" value="Arylsulfotran_2"/>
    <property type="match status" value="1"/>
</dbReference>
<evidence type="ECO:0008006" key="3">
    <source>
        <dbReference type="Google" id="ProtNLM"/>
    </source>
</evidence>
<dbReference type="InterPro" id="IPR053143">
    <property type="entry name" value="Arylsulfate_ST"/>
</dbReference>
<dbReference type="AlphaFoldDB" id="A0A8H3F2U0"/>
<proteinExistence type="predicted"/>
<dbReference type="OrthoDB" id="5427350at2759"/>
<keyword evidence="2" id="KW-1185">Reference proteome</keyword>
<reference evidence="1" key="1">
    <citation type="submission" date="2021-03" db="EMBL/GenBank/DDBJ databases">
        <authorList>
            <person name="Tagirdzhanova G."/>
        </authorList>
    </citation>
    <scope>NUCLEOTIDE SEQUENCE</scope>
</reference>
<accession>A0A8H3F2U0</accession>
<evidence type="ECO:0000313" key="2">
    <source>
        <dbReference type="Proteomes" id="UP000664521"/>
    </source>
</evidence>
<dbReference type="Proteomes" id="UP000664521">
    <property type="component" value="Unassembled WGS sequence"/>
</dbReference>
<dbReference type="PANTHER" id="PTHR35340:SF9">
    <property type="entry name" value="ASST-DOMAIN-CONTAINING PROTEIN"/>
    <property type="match status" value="1"/>
</dbReference>
<sequence length="563" mass="62766">MTLFNSIIELSTDSCNLLDHGVVTLATVGIVCLLLGSLQVFRPDLNPLPLAILTNKLSASDKDFIFIAPYVSTQDGPAIYNLRGELVWDGHEPSSSDNPARTVNFHQVQYNGSTHLKYTIFQEAQHGPRRNATHKILNNKYATVEALRSLNPSMDLDPHDSDVLDDGQRFLQGTKINYPAGTRSEGRLEEAVLQEYDLATKRISFEWRSLDHVALRDCCTFPDDPDYFHINSFQKDEHGNYLTNGFNTCTTYYINGTSGAIIWTLGGHKPSFRIIDENGDNYKLRHMHHLRIQPLSSVNLPESLKPNISASTHRAISVFDNAYDTFEFPPTAPSSSAVILLLDLASRTAQIIEHIPHPSGSTAAMFGSFSLLPNGDRFIGWGSTRDVSQHSPSGQLLFHAKIGDENTAVGSSRSFKGRWQGSPERPPDVYVYAWGCMWPNAVYVSWNGATEVRSYRVYGSMPQNEAEEAPFELVAEGPKDGFETRLRTDWYVEFVFVEALDEEGGLLGTSRAVQTFRPPLGNSRVCTEWMCPGTMPRQQENSSCAGGEMFDGRRAREEQVVLG</sequence>
<evidence type="ECO:0000313" key="1">
    <source>
        <dbReference type="EMBL" id="CAF9917044.1"/>
    </source>
</evidence>
<gene>
    <name evidence="1" type="ORF">HETSPECPRED_003084</name>
</gene>
<protein>
    <recommendedName>
        <fullName evidence="3">ASST-domain-containing protein</fullName>
    </recommendedName>
</protein>
<name>A0A8H3F2U0_9LECA</name>
<dbReference type="InterPro" id="IPR039535">
    <property type="entry name" value="ASST-like"/>
</dbReference>
<organism evidence="1 2">
    <name type="scientific">Heterodermia speciosa</name>
    <dbReference type="NCBI Taxonomy" id="116794"/>
    <lineage>
        <taxon>Eukaryota</taxon>
        <taxon>Fungi</taxon>
        <taxon>Dikarya</taxon>
        <taxon>Ascomycota</taxon>
        <taxon>Pezizomycotina</taxon>
        <taxon>Lecanoromycetes</taxon>
        <taxon>OSLEUM clade</taxon>
        <taxon>Lecanoromycetidae</taxon>
        <taxon>Caliciales</taxon>
        <taxon>Physciaceae</taxon>
        <taxon>Heterodermia</taxon>
    </lineage>
</organism>